<feature type="transmembrane region" description="Helical" evidence="11">
    <location>
        <begin position="91"/>
        <end position="113"/>
    </location>
</feature>
<dbReference type="InterPro" id="IPR046342">
    <property type="entry name" value="CBS_dom_sf"/>
</dbReference>
<feature type="domain" description="CNNM transmembrane" evidence="13">
    <location>
        <begin position="1"/>
        <end position="200"/>
    </location>
</feature>
<dbReference type="InterPro" id="IPR002550">
    <property type="entry name" value="CNNM"/>
</dbReference>
<dbReference type="Gene3D" id="3.10.580.10">
    <property type="entry name" value="CBS-domain"/>
    <property type="match status" value="1"/>
</dbReference>
<keyword evidence="6 10" id="KW-1133">Transmembrane helix</keyword>
<proteinExistence type="inferred from homology"/>
<dbReference type="PROSITE" id="PS51846">
    <property type="entry name" value="CNNM"/>
    <property type="match status" value="1"/>
</dbReference>
<feature type="transmembrane region" description="Helical" evidence="11">
    <location>
        <begin position="56"/>
        <end position="76"/>
    </location>
</feature>
<keyword evidence="15" id="KW-1185">Reference proteome</keyword>
<evidence type="ECO:0000256" key="7">
    <source>
        <dbReference type="ARBA" id="ARBA00023122"/>
    </source>
</evidence>
<evidence type="ECO:0000256" key="1">
    <source>
        <dbReference type="ARBA" id="ARBA00004651"/>
    </source>
</evidence>
<dbReference type="InterPro" id="IPR016169">
    <property type="entry name" value="FAD-bd_PCMH_sub2"/>
</dbReference>
<dbReference type="SUPFAM" id="SSF54631">
    <property type="entry name" value="CBS-domain pair"/>
    <property type="match status" value="1"/>
</dbReference>
<feature type="domain" description="CBS" evidence="12">
    <location>
        <begin position="284"/>
        <end position="344"/>
    </location>
</feature>
<dbReference type="SMART" id="SM01091">
    <property type="entry name" value="CorC_HlyC"/>
    <property type="match status" value="1"/>
</dbReference>
<feature type="transmembrane region" description="Helical" evidence="11">
    <location>
        <begin position="6"/>
        <end position="35"/>
    </location>
</feature>
<accession>A0A542ZX94</accession>
<dbReference type="InterPro" id="IPR000644">
    <property type="entry name" value="CBS_dom"/>
</dbReference>
<dbReference type="InterPro" id="IPR044751">
    <property type="entry name" value="Ion_transp-like_CBS"/>
</dbReference>
<evidence type="ECO:0000256" key="9">
    <source>
        <dbReference type="PROSITE-ProRule" id="PRU00703"/>
    </source>
</evidence>
<dbReference type="InterPro" id="IPR036318">
    <property type="entry name" value="FAD-bd_PCMH-like_sf"/>
</dbReference>
<dbReference type="GO" id="GO:0005886">
    <property type="term" value="C:plasma membrane"/>
    <property type="evidence" value="ECO:0007669"/>
    <property type="project" value="UniProtKB-SubCell"/>
</dbReference>
<dbReference type="RefSeq" id="WP_142120318.1">
    <property type="nucleotide sequence ID" value="NZ_BAAASV010000002.1"/>
</dbReference>
<evidence type="ECO:0000256" key="2">
    <source>
        <dbReference type="ARBA" id="ARBA00006337"/>
    </source>
</evidence>
<dbReference type="GO" id="GO:0050660">
    <property type="term" value="F:flavin adenine dinucleotide binding"/>
    <property type="evidence" value="ECO:0007669"/>
    <property type="project" value="InterPro"/>
</dbReference>
<dbReference type="InterPro" id="IPR005170">
    <property type="entry name" value="Transptr-assoc_dom"/>
</dbReference>
<sequence>MSDWIALLVGVALTAGTAIFVASEFSLVTLDAALIENKRADRRTRTVLASLKRLSTELSASQVGITVTTILLGYIAQPALARLLRGVFDSWAIATTVSITLATALALALINVFSMLFGELVPKNYALAAPLTTARIVVPIQRVFSICFRPLIALLDGSANAILRRFGVEPAEELSGARSGPELAALVRRSAAMGTLDGSTARLLTNSIELDELSAVDVMTDRTRMVTVDMSATAADIVVLARNTGHSRFPVIAESRDDIVGLVQLRRVLAVPRERRSHVLVTGLMDEARQVPETVALRSLLVGLRELGSQMAVVVDEYGGTSGIVTLEDVVEEIVGDVADEHDARRLSIVGQDEGTWLVAGLARPDEVFEATGVELPESPAYETVAGLIMAQLGRVAQVGDTVTVDSGRAGERAQLHVEAMAARRIVQVRMRRLAAPVAAEERERG</sequence>
<dbReference type="SUPFAM" id="SSF56176">
    <property type="entry name" value="FAD-binding/transporter-associated domain-like"/>
    <property type="match status" value="1"/>
</dbReference>
<evidence type="ECO:0000256" key="8">
    <source>
        <dbReference type="ARBA" id="ARBA00023136"/>
    </source>
</evidence>
<evidence type="ECO:0000313" key="15">
    <source>
        <dbReference type="Proteomes" id="UP000315389"/>
    </source>
</evidence>
<evidence type="ECO:0000259" key="12">
    <source>
        <dbReference type="PROSITE" id="PS51371"/>
    </source>
</evidence>
<evidence type="ECO:0000256" key="10">
    <source>
        <dbReference type="PROSITE-ProRule" id="PRU01193"/>
    </source>
</evidence>
<dbReference type="Proteomes" id="UP000315389">
    <property type="component" value="Unassembled WGS sequence"/>
</dbReference>
<keyword evidence="8 10" id="KW-0472">Membrane</keyword>
<dbReference type="Pfam" id="PF01595">
    <property type="entry name" value="CNNM"/>
    <property type="match status" value="1"/>
</dbReference>
<dbReference type="Gene3D" id="3.30.465.10">
    <property type="match status" value="1"/>
</dbReference>
<comment type="subcellular location">
    <subcellularLocation>
        <location evidence="1">Cell membrane</location>
        <topology evidence="1">Multi-pass membrane protein</topology>
    </subcellularLocation>
</comment>
<dbReference type="CDD" id="cd04590">
    <property type="entry name" value="CBS_pair_CorC_HlyC_assoc"/>
    <property type="match status" value="1"/>
</dbReference>
<keyword evidence="5" id="KW-0677">Repeat</keyword>
<dbReference type="EMBL" id="VFOS01000001">
    <property type="protein sequence ID" value="TQL64968.1"/>
    <property type="molecule type" value="Genomic_DNA"/>
</dbReference>
<comment type="similarity">
    <text evidence="2">Belongs to the UPF0053 family.</text>
</comment>
<keyword evidence="4 10" id="KW-0812">Transmembrane</keyword>
<evidence type="ECO:0000259" key="13">
    <source>
        <dbReference type="PROSITE" id="PS51846"/>
    </source>
</evidence>
<dbReference type="PROSITE" id="PS51371">
    <property type="entry name" value="CBS"/>
    <property type="match status" value="2"/>
</dbReference>
<evidence type="ECO:0000256" key="6">
    <source>
        <dbReference type="ARBA" id="ARBA00022989"/>
    </source>
</evidence>
<evidence type="ECO:0000256" key="11">
    <source>
        <dbReference type="SAM" id="Phobius"/>
    </source>
</evidence>
<dbReference type="OrthoDB" id="110231at2"/>
<dbReference type="Pfam" id="PF00571">
    <property type="entry name" value="CBS"/>
    <property type="match status" value="2"/>
</dbReference>
<dbReference type="Pfam" id="PF03471">
    <property type="entry name" value="CorC_HlyC"/>
    <property type="match status" value="1"/>
</dbReference>
<protein>
    <submittedName>
        <fullName evidence="14">CBS domain containing-hemolysin-like protein</fullName>
    </submittedName>
</protein>
<dbReference type="PANTHER" id="PTHR43099:SF6">
    <property type="entry name" value="UPF0053 PROTEIN RV1842C"/>
    <property type="match status" value="1"/>
</dbReference>
<keyword evidence="3" id="KW-1003">Cell membrane</keyword>
<gene>
    <name evidence="14" type="ORF">FB461_1501</name>
</gene>
<evidence type="ECO:0000256" key="3">
    <source>
        <dbReference type="ARBA" id="ARBA00022475"/>
    </source>
</evidence>
<dbReference type="SMART" id="SM00116">
    <property type="entry name" value="CBS"/>
    <property type="match status" value="2"/>
</dbReference>
<feature type="domain" description="CBS" evidence="12">
    <location>
        <begin position="219"/>
        <end position="280"/>
    </location>
</feature>
<dbReference type="PANTHER" id="PTHR43099">
    <property type="entry name" value="UPF0053 PROTEIN YRKA"/>
    <property type="match status" value="1"/>
</dbReference>
<reference evidence="14 15" key="1">
    <citation type="submission" date="2019-06" db="EMBL/GenBank/DDBJ databases">
        <title>Sequencing the genomes of 1000 actinobacteria strains.</title>
        <authorList>
            <person name="Klenk H.-P."/>
        </authorList>
    </citation>
    <scope>NUCLEOTIDE SEQUENCE [LARGE SCALE GENOMIC DNA]</scope>
    <source>
        <strain evidence="14 15">DSM 4813</strain>
    </source>
</reference>
<comment type="caution">
    <text evidence="14">The sequence shown here is derived from an EMBL/GenBank/DDBJ whole genome shotgun (WGS) entry which is preliminary data.</text>
</comment>
<evidence type="ECO:0000256" key="5">
    <source>
        <dbReference type="ARBA" id="ARBA00022737"/>
    </source>
</evidence>
<evidence type="ECO:0000256" key="4">
    <source>
        <dbReference type="ARBA" id="ARBA00022692"/>
    </source>
</evidence>
<organism evidence="14 15">
    <name type="scientific">Rarobacter faecitabidus</name>
    <dbReference type="NCBI Taxonomy" id="13243"/>
    <lineage>
        <taxon>Bacteria</taxon>
        <taxon>Bacillati</taxon>
        <taxon>Actinomycetota</taxon>
        <taxon>Actinomycetes</taxon>
        <taxon>Micrococcales</taxon>
        <taxon>Rarobacteraceae</taxon>
        <taxon>Rarobacter</taxon>
    </lineage>
</organism>
<name>A0A542ZX94_RARFA</name>
<keyword evidence="7 9" id="KW-0129">CBS domain</keyword>
<dbReference type="AlphaFoldDB" id="A0A542ZX94"/>
<evidence type="ECO:0000313" key="14">
    <source>
        <dbReference type="EMBL" id="TQL64968.1"/>
    </source>
</evidence>
<dbReference type="InterPro" id="IPR051676">
    <property type="entry name" value="UPF0053_domain"/>
</dbReference>